<proteinExistence type="predicted"/>
<dbReference type="Pfam" id="PF00664">
    <property type="entry name" value="ABC_membrane"/>
    <property type="match status" value="1"/>
</dbReference>
<dbReference type="InterPro" id="IPR011527">
    <property type="entry name" value="ABC1_TM_dom"/>
</dbReference>
<dbReference type="InterPro" id="IPR003439">
    <property type="entry name" value="ABC_transporter-like_ATP-bd"/>
</dbReference>
<evidence type="ECO:0000256" key="5">
    <source>
        <dbReference type="ARBA" id="ARBA00022840"/>
    </source>
</evidence>
<evidence type="ECO:0000256" key="7">
    <source>
        <dbReference type="ARBA" id="ARBA00023136"/>
    </source>
</evidence>
<dbReference type="SUPFAM" id="SSF90123">
    <property type="entry name" value="ABC transporter transmembrane region"/>
    <property type="match status" value="1"/>
</dbReference>
<dbReference type="Proteomes" id="UP000434036">
    <property type="component" value="Unassembled WGS sequence"/>
</dbReference>
<dbReference type="EMBL" id="WUUQ01000002">
    <property type="protein sequence ID" value="MXQ73714.1"/>
    <property type="molecule type" value="Genomic_DNA"/>
</dbReference>
<dbReference type="GO" id="GO:0016887">
    <property type="term" value="F:ATP hydrolysis activity"/>
    <property type="evidence" value="ECO:0007669"/>
    <property type="project" value="InterPro"/>
</dbReference>
<accession>A0A6N8U8N1</accession>
<keyword evidence="4" id="KW-0547">Nucleotide-binding</keyword>
<gene>
    <name evidence="11" type="ORF">GSF08_07160</name>
</gene>
<dbReference type="RefSeq" id="WP_160625125.1">
    <property type="nucleotide sequence ID" value="NZ_WUUQ01000002.1"/>
</dbReference>
<dbReference type="Pfam" id="PF00005">
    <property type="entry name" value="ABC_tran"/>
    <property type="match status" value="1"/>
</dbReference>
<feature type="transmembrane region" description="Helical" evidence="8">
    <location>
        <begin position="176"/>
        <end position="194"/>
    </location>
</feature>
<dbReference type="PANTHER" id="PTHR43394:SF1">
    <property type="entry name" value="ATP-BINDING CASSETTE SUB-FAMILY B MEMBER 10, MITOCHONDRIAL"/>
    <property type="match status" value="1"/>
</dbReference>
<dbReference type="GO" id="GO:0015421">
    <property type="term" value="F:ABC-type oligopeptide transporter activity"/>
    <property type="evidence" value="ECO:0007669"/>
    <property type="project" value="TreeGrafter"/>
</dbReference>
<feature type="transmembrane region" description="Helical" evidence="8">
    <location>
        <begin position="75"/>
        <end position="95"/>
    </location>
</feature>
<evidence type="ECO:0000256" key="4">
    <source>
        <dbReference type="ARBA" id="ARBA00022741"/>
    </source>
</evidence>
<dbReference type="AlphaFoldDB" id="A0A6N8U8N1"/>
<evidence type="ECO:0000256" key="2">
    <source>
        <dbReference type="ARBA" id="ARBA00022448"/>
    </source>
</evidence>
<dbReference type="PANTHER" id="PTHR43394">
    <property type="entry name" value="ATP-DEPENDENT PERMEASE MDL1, MITOCHONDRIAL"/>
    <property type="match status" value="1"/>
</dbReference>
<dbReference type="GO" id="GO:0005886">
    <property type="term" value="C:plasma membrane"/>
    <property type="evidence" value="ECO:0007669"/>
    <property type="project" value="UniProtKB-SubCell"/>
</dbReference>
<dbReference type="PROSITE" id="PS50929">
    <property type="entry name" value="ABC_TM1F"/>
    <property type="match status" value="1"/>
</dbReference>
<evidence type="ECO:0000256" key="1">
    <source>
        <dbReference type="ARBA" id="ARBA00004651"/>
    </source>
</evidence>
<keyword evidence="2" id="KW-0813">Transport</keyword>
<dbReference type="InterPro" id="IPR036640">
    <property type="entry name" value="ABC1_TM_sf"/>
</dbReference>
<dbReference type="CDD" id="cd18540">
    <property type="entry name" value="ABC_6TM_exporter_like"/>
    <property type="match status" value="1"/>
</dbReference>
<protein>
    <submittedName>
        <fullName evidence="11">ATP-binding cassette domain-containing protein</fullName>
    </submittedName>
</protein>
<feature type="transmembrane region" description="Helical" evidence="8">
    <location>
        <begin position="256"/>
        <end position="277"/>
    </location>
</feature>
<evidence type="ECO:0000259" key="9">
    <source>
        <dbReference type="PROSITE" id="PS50893"/>
    </source>
</evidence>
<reference evidence="11 12" key="1">
    <citation type="submission" date="2019-12" db="EMBL/GenBank/DDBJ databases">
        <authorList>
            <person name="Yang R."/>
        </authorList>
    </citation>
    <scope>NUCLEOTIDE SEQUENCE [LARGE SCALE GENOMIC DNA]</scope>
    <source>
        <strain evidence="11 12">DONG20-135</strain>
    </source>
</reference>
<reference evidence="11 12" key="2">
    <citation type="submission" date="2020-01" db="EMBL/GenBank/DDBJ databases">
        <title>Clostridiaceae sp. nov. isolated from the gut of human by culturomics.</title>
        <authorList>
            <person name="Chang Y."/>
        </authorList>
    </citation>
    <scope>NUCLEOTIDE SEQUENCE [LARGE SCALE GENOMIC DNA]</scope>
    <source>
        <strain evidence="11 12">DONG20-135</strain>
    </source>
</reference>
<dbReference type="InterPro" id="IPR027417">
    <property type="entry name" value="P-loop_NTPase"/>
</dbReference>
<organism evidence="11 12">
    <name type="scientific">Copranaerobaculum intestinale</name>
    <dbReference type="NCBI Taxonomy" id="2692629"/>
    <lineage>
        <taxon>Bacteria</taxon>
        <taxon>Bacillati</taxon>
        <taxon>Bacillota</taxon>
        <taxon>Erysipelotrichia</taxon>
        <taxon>Erysipelotrichales</taxon>
        <taxon>Erysipelotrichaceae</taxon>
        <taxon>Copranaerobaculum</taxon>
    </lineage>
</organism>
<feature type="transmembrane region" description="Helical" evidence="8">
    <location>
        <begin position="147"/>
        <end position="170"/>
    </location>
</feature>
<keyword evidence="6 8" id="KW-1133">Transmembrane helix</keyword>
<evidence type="ECO:0000256" key="6">
    <source>
        <dbReference type="ARBA" id="ARBA00022989"/>
    </source>
</evidence>
<dbReference type="CDD" id="cd03254">
    <property type="entry name" value="ABCC_Glucan_exporter_like"/>
    <property type="match status" value="1"/>
</dbReference>
<evidence type="ECO:0000313" key="11">
    <source>
        <dbReference type="EMBL" id="MXQ73714.1"/>
    </source>
</evidence>
<evidence type="ECO:0000313" key="12">
    <source>
        <dbReference type="Proteomes" id="UP000434036"/>
    </source>
</evidence>
<keyword evidence="3 8" id="KW-0812">Transmembrane</keyword>
<dbReference type="SUPFAM" id="SSF52540">
    <property type="entry name" value="P-loop containing nucleoside triphosphate hydrolases"/>
    <property type="match status" value="1"/>
</dbReference>
<evidence type="ECO:0000256" key="3">
    <source>
        <dbReference type="ARBA" id="ARBA00022692"/>
    </source>
</evidence>
<keyword evidence="7 8" id="KW-0472">Membrane</keyword>
<sequence length="613" mass="69692">MSERVMKEQEFYTDTMDRKLWGKIIRLLMEHKRQMTWLAVFMIISALLDVLVPLLNKYAIDTYVTNHESLKSLPLFIGIYLGAITLQCLDVYLFFRQAGWMESTFGKNLRDKAFRKLQNLSFSYFDKTSNGWLMARLTGDTARLAEIMAWSIVDLVWGFVVMFGIVIVMLIVNWQLALIVLVIVPPLYLISLFFQRRILAAHRQTRKINSQITAGFAEGINGAKTTKTLVLENNNFESFQDITGSMKHYSIRAARINAVFQPIVFLLSAIVIGALLTIGGNQILLKAIPFGTLTLFIQYANLFFDPLKQVARIMAELQMAQASAERIVGLLEEPVAIVDREDVIERYGTLMEPKSNQYEKIDGNVKFDHLNFHYYKEEPVLKDFCLDVKKGEMIALVGETGSGKSTIVNLLCRFYEPISGQILIDGLDYRERSIGWLHAQIGYVLQSPTLFSGTIKDNIRYGKLDATDEEIEHVAKVVNAHHFIMKMDKGYDSDIGEAGERLSTGEKQLISFARAIIADPSIVILDEATSSIDTQSERIIQDAIGKLLEGRTSFVVAHRLSTIVHADKILVMQYGEIVEQGTHEELLAKHGYYYELYTNQYREEQQGKLLKKS</sequence>
<keyword evidence="12" id="KW-1185">Reference proteome</keyword>
<dbReference type="Gene3D" id="1.20.1560.10">
    <property type="entry name" value="ABC transporter type 1, transmembrane domain"/>
    <property type="match status" value="1"/>
</dbReference>
<dbReference type="FunFam" id="3.40.50.300:FF:000287">
    <property type="entry name" value="Multidrug ABC transporter ATP-binding protein"/>
    <property type="match status" value="1"/>
</dbReference>
<dbReference type="SMART" id="SM00382">
    <property type="entry name" value="AAA"/>
    <property type="match status" value="1"/>
</dbReference>
<keyword evidence="5 11" id="KW-0067">ATP-binding</keyword>
<name>A0A6N8U8N1_9FIRM</name>
<comment type="subcellular location">
    <subcellularLocation>
        <location evidence="1">Cell membrane</location>
        <topology evidence="1">Multi-pass membrane protein</topology>
    </subcellularLocation>
</comment>
<dbReference type="Gene3D" id="3.40.50.300">
    <property type="entry name" value="P-loop containing nucleotide triphosphate hydrolases"/>
    <property type="match status" value="1"/>
</dbReference>
<dbReference type="PROSITE" id="PS50893">
    <property type="entry name" value="ABC_TRANSPORTER_2"/>
    <property type="match status" value="1"/>
</dbReference>
<dbReference type="InterPro" id="IPR003593">
    <property type="entry name" value="AAA+_ATPase"/>
</dbReference>
<feature type="domain" description="ABC transmembrane type-1" evidence="10">
    <location>
        <begin position="37"/>
        <end position="319"/>
    </location>
</feature>
<comment type="caution">
    <text evidence="11">The sequence shown here is derived from an EMBL/GenBank/DDBJ whole genome shotgun (WGS) entry which is preliminary data.</text>
</comment>
<feature type="transmembrane region" description="Helical" evidence="8">
    <location>
        <begin position="35"/>
        <end position="55"/>
    </location>
</feature>
<evidence type="ECO:0000256" key="8">
    <source>
        <dbReference type="SAM" id="Phobius"/>
    </source>
</evidence>
<evidence type="ECO:0000259" key="10">
    <source>
        <dbReference type="PROSITE" id="PS50929"/>
    </source>
</evidence>
<dbReference type="GO" id="GO:0005524">
    <property type="term" value="F:ATP binding"/>
    <property type="evidence" value="ECO:0007669"/>
    <property type="project" value="UniProtKB-KW"/>
</dbReference>
<dbReference type="InterPro" id="IPR039421">
    <property type="entry name" value="Type_1_exporter"/>
</dbReference>
<feature type="domain" description="ABC transporter" evidence="9">
    <location>
        <begin position="365"/>
        <end position="599"/>
    </location>
</feature>